<evidence type="ECO:0000256" key="1">
    <source>
        <dbReference type="SAM" id="MobiDB-lite"/>
    </source>
</evidence>
<comment type="caution">
    <text evidence="2">The sequence shown here is derived from an EMBL/GenBank/DDBJ whole genome shotgun (WGS) entry which is preliminary data.</text>
</comment>
<evidence type="ECO:0000313" key="3">
    <source>
        <dbReference type="Proteomes" id="UP001500621"/>
    </source>
</evidence>
<organism evidence="2 3">
    <name type="scientific">Nocardioides nanhaiensis</name>
    <dbReference type="NCBI Taxonomy" id="1476871"/>
    <lineage>
        <taxon>Bacteria</taxon>
        <taxon>Bacillati</taxon>
        <taxon>Actinomycetota</taxon>
        <taxon>Actinomycetes</taxon>
        <taxon>Propionibacteriales</taxon>
        <taxon>Nocardioidaceae</taxon>
        <taxon>Nocardioides</taxon>
    </lineage>
</organism>
<protein>
    <recommendedName>
        <fullName evidence="4">ERF superfamily protein</fullName>
    </recommendedName>
</protein>
<feature type="compositionally biased region" description="Low complexity" evidence="1">
    <location>
        <begin position="229"/>
        <end position="239"/>
    </location>
</feature>
<keyword evidence="3" id="KW-1185">Reference proteome</keyword>
<dbReference type="RefSeq" id="WP_345264652.1">
    <property type="nucleotide sequence ID" value="NZ_BAABIM010000002.1"/>
</dbReference>
<name>A0ABP8W4F0_9ACTN</name>
<dbReference type="InterPro" id="IPR007499">
    <property type="entry name" value="ERF_bacteria_virus"/>
</dbReference>
<evidence type="ECO:0008006" key="4">
    <source>
        <dbReference type="Google" id="ProtNLM"/>
    </source>
</evidence>
<feature type="region of interest" description="Disordered" evidence="1">
    <location>
        <begin position="217"/>
        <end position="246"/>
    </location>
</feature>
<gene>
    <name evidence="2" type="ORF">GCM10023226_16660</name>
</gene>
<proteinExistence type="predicted"/>
<dbReference type="Proteomes" id="UP001500621">
    <property type="component" value="Unassembled WGS sequence"/>
</dbReference>
<reference evidence="3" key="1">
    <citation type="journal article" date="2019" name="Int. J. Syst. Evol. Microbiol.">
        <title>The Global Catalogue of Microorganisms (GCM) 10K type strain sequencing project: providing services to taxonomists for standard genome sequencing and annotation.</title>
        <authorList>
            <consortium name="The Broad Institute Genomics Platform"/>
            <consortium name="The Broad Institute Genome Sequencing Center for Infectious Disease"/>
            <person name="Wu L."/>
            <person name="Ma J."/>
        </authorList>
    </citation>
    <scope>NUCLEOTIDE SEQUENCE [LARGE SCALE GENOMIC DNA]</scope>
    <source>
        <strain evidence="3">JCM 18127</strain>
    </source>
</reference>
<evidence type="ECO:0000313" key="2">
    <source>
        <dbReference type="EMBL" id="GAA4680140.1"/>
    </source>
</evidence>
<sequence length="246" mass="25301">MTDTTTAPAVEREAAPVHVTAALIRVMADVGAVGKEGYNQQQGFNFRGIDAVMKAVHPALVRHGVLVTPDLKSVTYDAATTRSGGNLTLCRVVVAFVFTGPAGDRIAATVAAEAMDSGDKATAKAMSVAFRTALIQSLTMPTDEPDPDATVYDVAAPQQVNTTTGEVGPDPVAALRAAMEAATTVAALRKVYETHYVGRAPENIRAEFQARYEAVKASEGAEAGDPDPDATAAAENAGEAAGGDAG</sequence>
<dbReference type="EMBL" id="BAABIM010000002">
    <property type="protein sequence ID" value="GAA4680140.1"/>
    <property type="molecule type" value="Genomic_DNA"/>
</dbReference>
<dbReference type="Pfam" id="PF04404">
    <property type="entry name" value="ERF"/>
    <property type="match status" value="1"/>
</dbReference>
<accession>A0ABP8W4F0</accession>